<gene>
    <name evidence="1" type="ORF">KC01_LOCUS27522</name>
</gene>
<dbReference type="Proteomes" id="UP001497482">
    <property type="component" value="Chromosome 23"/>
</dbReference>
<dbReference type="InterPro" id="IPR032727">
    <property type="entry name" value="CLAMP"/>
</dbReference>
<evidence type="ECO:0000313" key="2">
    <source>
        <dbReference type="Proteomes" id="UP001497482"/>
    </source>
</evidence>
<sequence>MDMKIKMPQEPEARVLLWTDITYHDMEKINQIQSIPEIQKALCEVLEIELPDPKRGILLDLYVQTILYCREKQYKAAQTSTLLSILKAIHRVNVETIMNNITHCHSFCKELLFRHSVRRPPSSIDLYNAEEVFSIYEYIYNTYLRHYRLYKAIFTPQVKLDLSLTYSDQTVGSTPDNAVDSLKDQKPAD</sequence>
<dbReference type="Pfam" id="PF14769">
    <property type="entry name" value="CLAMP"/>
    <property type="match status" value="1"/>
</dbReference>
<dbReference type="PANTHER" id="PTHR28457:SF1">
    <property type="entry name" value="CILIA- AND FLAGELLA-ASSOCIATED PROTEIN 119"/>
    <property type="match status" value="1"/>
</dbReference>
<accession>A0AAV2LDH7</accession>
<reference evidence="1 2" key="1">
    <citation type="submission" date="2024-04" db="EMBL/GenBank/DDBJ databases">
        <authorList>
            <person name="Waldvogel A.-M."/>
            <person name="Schoenle A."/>
        </authorList>
    </citation>
    <scope>NUCLEOTIDE SEQUENCE [LARGE SCALE GENOMIC DNA]</scope>
</reference>
<dbReference type="EMBL" id="OZ035845">
    <property type="protein sequence ID" value="CAL1599213.1"/>
    <property type="molecule type" value="Genomic_DNA"/>
</dbReference>
<keyword evidence="2" id="KW-1185">Reference proteome</keyword>
<protein>
    <submittedName>
        <fullName evidence="1">Uncharacterized protein</fullName>
    </submittedName>
</protein>
<dbReference type="AlphaFoldDB" id="A0AAV2LDH7"/>
<proteinExistence type="predicted"/>
<evidence type="ECO:0000313" key="1">
    <source>
        <dbReference type="EMBL" id="CAL1599213.1"/>
    </source>
</evidence>
<dbReference type="PANTHER" id="PTHR28457">
    <property type="entry name" value="COILED-COIL DOMAIN-CONTAINING PROTEIN 189"/>
    <property type="match status" value="1"/>
</dbReference>
<name>A0AAV2LDH7_KNICA</name>
<organism evidence="1 2">
    <name type="scientific">Knipowitschia caucasica</name>
    <name type="common">Caucasian dwarf goby</name>
    <name type="synonym">Pomatoschistus caucasicus</name>
    <dbReference type="NCBI Taxonomy" id="637954"/>
    <lineage>
        <taxon>Eukaryota</taxon>
        <taxon>Metazoa</taxon>
        <taxon>Chordata</taxon>
        <taxon>Craniata</taxon>
        <taxon>Vertebrata</taxon>
        <taxon>Euteleostomi</taxon>
        <taxon>Actinopterygii</taxon>
        <taxon>Neopterygii</taxon>
        <taxon>Teleostei</taxon>
        <taxon>Neoteleostei</taxon>
        <taxon>Acanthomorphata</taxon>
        <taxon>Gobiaria</taxon>
        <taxon>Gobiiformes</taxon>
        <taxon>Gobioidei</taxon>
        <taxon>Gobiidae</taxon>
        <taxon>Gobiinae</taxon>
        <taxon>Knipowitschia</taxon>
    </lineage>
</organism>